<sequence>MAGIDKLHVNKACAVTPSARPPSRQLPPPSPPTIVTDHGHVIAVPLPPLPTPRPRRNTPHDRRQ</sequence>
<gene>
    <name evidence="2" type="ORF">E2C01_064454</name>
</gene>
<organism evidence="2 3">
    <name type="scientific">Portunus trituberculatus</name>
    <name type="common">Swimming crab</name>
    <name type="synonym">Neptunus trituberculatus</name>
    <dbReference type="NCBI Taxonomy" id="210409"/>
    <lineage>
        <taxon>Eukaryota</taxon>
        <taxon>Metazoa</taxon>
        <taxon>Ecdysozoa</taxon>
        <taxon>Arthropoda</taxon>
        <taxon>Crustacea</taxon>
        <taxon>Multicrustacea</taxon>
        <taxon>Malacostraca</taxon>
        <taxon>Eumalacostraca</taxon>
        <taxon>Eucarida</taxon>
        <taxon>Decapoda</taxon>
        <taxon>Pleocyemata</taxon>
        <taxon>Brachyura</taxon>
        <taxon>Eubrachyura</taxon>
        <taxon>Portunoidea</taxon>
        <taxon>Portunidae</taxon>
        <taxon>Portuninae</taxon>
        <taxon>Portunus</taxon>
    </lineage>
</organism>
<evidence type="ECO:0000313" key="3">
    <source>
        <dbReference type="Proteomes" id="UP000324222"/>
    </source>
</evidence>
<keyword evidence="3" id="KW-1185">Reference proteome</keyword>
<evidence type="ECO:0000313" key="2">
    <source>
        <dbReference type="EMBL" id="MPC70212.1"/>
    </source>
</evidence>
<proteinExistence type="predicted"/>
<accession>A0A5B7HG80</accession>
<comment type="caution">
    <text evidence="2">The sequence shown here is derived from an EMBL/GenBank/DDBJ whole genome shotgun (WGS) entry which is preliminary data.</text>
</comment>
<dbReference type="Proteomes" id="UP000324222">
    <property type="component" value="Unassembled WGS sequence"/>
</dbReference>
<dbReference type="AlphaFoldDB" id="A0A5B7HG80"/>
<dbReference type="EMBL" id="VSRR010030759">
    <property type="protein sequence ID" value="MPC70212.1"/>
    <property type="molecule type" value="Genomic_DNA"/>
</dbReference>
<feature type="region of interest" description="Disordered" evidence="1">
    <location>
        <begin position="43"/>
        <end position="64"/>
    </location>
</feature>
<reference evidence="2 3" key="1">
    <citation type="submission" date="2019-05" db="EMBL/GenBank/DDBJ databases">
        <title>Another draft genome of Portunus trituberculatus and its Hox gene families provides insights of decapod evolution.</title>
        <authorList>
            <person name="Jeong J.-H."/>
            <person name="Song I."/>
            <person name="Kim S."/>
            <person name="Choi T."/>
            <person name="Kim D."/>
            <person name="Ryu S."/>
            <person name="Kim W."/>
        </authorList>
    </citation>
    <scope>NUCLEOTIDE SEQUENCE [LARGE SCALE GENOMIC DNA]</scope>
    <source>
        <tissue evidence="2">Muscle</tissue>
    </source>
</reference>
<evidence type="ECO:0000256" key="1">
    <source>
        <dbReference type="SAM" id="MobiDB-lite"/>
    </source>
</evidence>
<name>A0A5B7HG80_PORTR</name>
<protein>
    <submittedName>
        <fullName evidence="2">Uncharacterized protein</fullName>
    </submittedName>
</protein>